<dbReference type="Proteomes" id="UP000436088">
    <property type="component" value="Unassembled WGS sequence"/>
</dbReference>
<evidence type="ECO:0000313" key="2">
    <source>
        <dbReference type="EMBL" id="KAE8673787.1"/>
    </source>
</evidence>
<organism evidence="2 3">
    <name type="scientific">Hibiscus syriacus</name>
    <name type="common">Rose of Sharon</name>
    <dbReference type="NCBI Taxonomy" id="106335"/>
    <lineage>
        <taxon>Eukaryota</taxon>
        <taxon>Viridiplantae</taxon>
        <taxon>Streptophyta</taxon>
        <taxon>Embryophyta</taxon>
        <taxon>Tracheophyta</taxon>
        <taxon>Spermatophyta</taxon>
        <taxon>Magnoliopsida</taxon>
        <taxon>eudicotyledons</taxon>
        <taxon>Gunneridae</taxon>
        <taxon>Pentapetalae</taxon>
        <taxon>rosids</taxon>
        <taxon>malvids</taxon>
        <taxon>Malvales</taxon>
        <taxon>Malvaceae</taxon>
        <taxon>Malvoideae</taxon>
        <taxon>Hibiscus</taxon>
    </lineage>
</organism>
<evidence type="ECO:0000313" key="3">
    <source>
        <dbReference type="Proteomes" id="UP000436088"/>
    </source>
</evidence>
<feature type="region of interest" description="Disordered" evidence="1">
    <location>
        <begin position="872"/>
        <end position="900"/>
    </location>
</feature>
<protein>
    <submittedName>
        <fullName evidence="2">Far1-related sequence 3</fullName>
    </submittedName>
</protein>
<name>A0A6A2YFM2_HIBSY</name>
<gene>
    <name evidence="2" type="ORF">F3Y22_tig00111772pilonHSYRG00123</name>
</gene>
<feature type="region of interest" description="Disordered" evidence="1">
    <location>
        <begin position="507"/>
        <end position="527"/>
    </location>
</feature>
<comment type="caution">
    <text evidence="2">The sequence shown here is derived from an EMBL/GenBank/DDBJ whole genome shotgun (WGS) entry which is preliminary data.</text>
</comment>
<dbReference type="PANTHER" id="PTHR33870">
    <property type="entry name" value="CARDIOMYOPATHY-ASSOCIATED PROTEIN"/>
    <property type="match status" value="1"/>
</dbReference>
<accession>A0A6A2YFM2</accession>
<feature type="compositionally biased region" description="Polar residues" evidence="1">
    <location>
        <begin position="887"/>
        <end position="900"/>
    </location>
</feature>
<keyword evidence="3" id="KW-1185">Reference proteome</keyword>
<dbReference type="EMBL" id="VEPZ02001422">
    <property type="protein sequence ID" value="KAE8673787.1"/>
    <property type="molecule type" value="Genomic_DNA"/>
</dbReference>
<reference evidence="2" key="1">
    <citation type="submission" date="2019-09" db="EMBL/GenBank/DDBJ databases">
        <title>Draft genome information of white flower Hibiscus syriacus.</title>
        <authorList>
            <person name="Kim Y.-M."/>
        </authorList>
    </citation>
    <scope>NUCLEOTIDE SEQUENCE [LARGE SCALE GENOMIC DNA]</scope>
    <source>
        <strain evidence="2">YM2019G1</strain>
    </source>
</reference>
<feature type="region of interest" description="Disordered" evidence="1">
    <location>
        <begin position="1324"/>
        <end position="1350"/>
    </location>
</feature>
<evidence type="ECO:0000256" key="1">
    <source>
        <dbReference type="SAM" id="MobiDB-lite"/>
    </source>
</evidence>
<proteinExistence type="predicted"/>
<sequence>MGLPLRLIGSTDGEPKAHGKTTIVASSSLESDKQLLWHDTEMDEHDKLKEISSLDGSHVAYSECTLLPEDMKTQTNVVLPVLEAKSAEDIDMAFKQLHEGVDVEEVIVPSMIEKLQDQSANKSKLPVVEARSLEDIYKAFQQSPESSPAELPPSSGYTKTENNMVLPVLEARSAEDINLAFKQLHEGVDVEEVIVPSMIEKLQDHGDIKSKLPVVEVRSLEDIHKAFQQVPESSPADQQPSSGYKKAETDVVLPVLEARSAEVIDLTFNQLHEGVDIEEVILPSMIEKLQDYTDDKEKLPVVEARSLEDIHKVIHQPLESSQPELPHSSCLKNKSSKDTKTNTNVVLPVLEVKSAEDIDLAFKQLHEGVDVEEVIVPSMIEKLQDHGDIKSKLPVVEARSMEDIHKVFHQALDSSKPELPHSSGLKNKSSKVTKTEINGLLPVLEAKSAEDIDLAFKQLHEGVDVEEVIVPSMIEKLQDYTDDKEKLPVVEARSLEDIHKVIHQPLESSQPELPHSSCLKNKSSKDTKTNTNVVLPVLEVKSAEDIDLAFKQLHEGVDVEEVIVPSMIEKLQDHGDIKSKLPVVEARSMEDIHKVFHQALDSSKPELPHSSGLKNKSSKDTKTETNVPLPVLEAKSAEDIDLAFKQLHEGVDVEEVIVPSMIEKLQDYTDNKVKLPVVETRFLEDIHKNFQQAPESNPVEVLQSSDFRKELSKDSKTDNNMVLPILEARSAEDIDLAFKQLHEGVDVEEVILPSMIEKPKDHGDIKSKLPIVEARTLEDIHKAFHQAPEFSPAELPPSSGYTNTETNVVLPILEARSAEDIDLAFKQLHERVDVEEVIVPSMIEKPQDHGDIKLKLPVVEARSMEDIHKVFHQAPDSSKPELPHSSGLKNKSSKVTKTETNGLQPVLEAKTAEDIDLAFKQLYEGVDVEEVIVPSMIEKLQDHADNKAKLPVVEARSLEDIHKVFHQALESSQPELPHSSGLKNKSSKDTKTETNVLLPVLEVKSAEDIDLAFKQLHEGVHVEEVIVPSMIEKLQDHTDNKAKLPVVETRSLEDIHKYFQQAAESNPVEVLQSFDFRKELSKDSKTDNNVVLPILEARSAEDIDLAFKQLHEGVDVEEVIVPSMIEKPKNHGDIKSELPIVEARSLEDIHKAFRHAPESSPAELPFSSGYTNTETNVVLPVLEARSAEDIDMAFKQLHEGVDVEDVIVPSMIEKLQDHSDYKAKLPVVEARSLEDIHKVFHQAPESSPAELPPSSGYTKTETNVVLPVLEARSAEDIDLAFKQLHEGVDVEEVIVPSMIEKTQDHGDIKSKLPVVEAKSLEDLHNAFQQGIEPTPAERPHSSGTRNEPRP</sequence>
<feature type="region of interest" description="Disordered" evidence="1">
    <location>
        <begin position="599"/>
        <end position="627"/>
    </location>
</feature>
<dbReference type="PANTHER" id="PTHR33870:SF4">
    <property type="entry name" value="CARDIOMYOPATHY-ASSOCIATED PROTEIN"/>
    <property type="match status" value="1"/>
</dbReference>
<feature type="region of interest" description="Disordered" evidence="1">
    <location>
        <begin position="969"/>
        <end position="990"/>
    </location>
</feature>
<feature type="compositionally biased region" description="Basic and acidic residues" evidence="1">
    <location>
        <begin position="1335"/>
        <end position="1350"/>
    </location>
</feature>
<feature type="region of interest" description="Disordered" evidence="1">
    <location>
        <begin position="319"/>
        <end position="338"/>
    </location>
</feature>